<dbReference type="Pfam" id="PF00010">
    <property type="entry name" value="HLH"/>
    <property type="match status" value="1"/>
</dbReference>
<proteinExistence type="predicted"/>
<evidence type="ECO:0000256" key="3">
    <source>
        <dbReference type="ARBA" id="ARBA00023163"/>
    </source>
</evidence>
<dbReference type="InterPro" id="IPR054502">
    <property type="entry name" value="bHLH-TF_ACT-like_plant"/>
</dbReference>
<name>A0ABD1H8X8_SALDI</name>
<keyword evidence="7" id="KW-1185">Reference proteome</keyword>
<keyword evidence="3" id="KW-0804">Transcription</keyword>
<dbReference type="Pfam" id="PF22754">
    <property type="entry name" value="bHLH-TF_ACT-like_plant"/>
    <property type="match status" value="1"/>
</dbReference>
<dbReference type="AlphaFoldDB" id="A0ABD1H8X8"/>
<dbReference type="GO" id="GO:0005634">
    <property type="term" value="C:nucleus"/>
    <property type="evidence" value="ECO:0007669"/>
    <property type="project" value="UniProtKB-SubCell"/>
</dbReference>
<protein>
    <submittedName>
        <fullName evidence="6">Transcription factor bHLH90-like isoform X1</fullName>
    </submittedName>
</protein>
<dbReference type="Pfam" id="PF14215">
    <property type="entry name" value="bHLH-MYC_N"/>
    <property type="match status" value="1"/>
</dbReference>
<dbReference type="EMBL" id="JBEAFC010000006">
    <property type="protein sequence ID" value="KAL1552880.1"/>
    <property type="molecule type" value="Genomic_DNA"/>
</dbReference>
<dbReference type="PANTHER" id="PTHR31945:SF63">
    <property type="entry name" value="TRANSCRIPTION FACTOR BHLH90"/>
    <property type="match status" value="1"/>
</dbReference>
<keyword evidence="4" id="KW-0539">Nucleus</keyword>
<feature type="domain" description="BHLH" evidence="5">
    <location>
        <begin position="266"/>
        <end position="315"/>
    </location>
</feature>
<dbReference type="Gene3D" id="4.10.280.10">
    <property type="entry name" value="Helix-loop-helix DNA-binding domain"/>
    <property type="match status" value="1"/>
</dbReference>
<evidence type="ECO:0000259" key="5">
    <source>
        <dbReference type="PROSITE" id="PS50888"/>
    </source>
</evidence>
<evidence type="ECO:0000256" key="1">
    <source>
        <dbReference type="ARBA" id="ARBA00004123"/>
    </source>
</evidence>
<evidence type="ECO:0000313" key="6">
    <source>
        <dbReference type="EMBL" id="KAL1552880.1"/>
    </source>
</evidence>
<dbReference type="InterPro" id="IPR051358">
    <property type="entry name" value="TF_AMS/ICE1/BHLH6-like"/>
</dbReference>
<accession>A0ABD1H8X8</accession>
<dbReference type="InterPro" id="IPR025610">
    <property type="entry name" value="MYC/MYB_N"/>
</dbReference>
<evidence type="ECO:0000313" key="7">
    <source>
        <dbReference type="Proteomes" id="UP001567538"/>
    </source>
</evidence>
<dbReference type="SMART" id="SM00353">
    <property type="entry name" value="HLH"/>
    <property type="match status" value="1"/>
</dbReference>
<organism evidence="6 7">
    <name type="scientific">Salvia divinorum</name>
    <name type="common">Maria pastora</name>
    <name type="synonym">Diviner's sage</name>
    <dbReference type="NCBI Taxonomy" id="28513"/>
    <lineage>
        <taxon>Eukaryota</taxon>
        <taxon>Viridiplantae</taxon>
        <taxon>Streptophyta</taxon>
        <taxon>Embryophyta</taxon>
        <taxon>Tracheophyta</taxon>
        <taxon>Spermatophyta</taxon>
        <taxon>Magnoliopsida</taxon>
        <taxon>eudicotyledons</taxon>
        <taxon>Gunneridae</taxon>
        <taxon>Pentapetalae</taxon>
        <taxon>asterids</taxon>
        <taxon>lamiids</taxon>
        <taxon>Lamiales</taxon>
        <taxon>Lamiaceae</taxon>
        <taxon>Nepetoideae</taxon>
        <taxon>Mentheae</taxon>
        <taxon>Salviinae</taxon>
        <taxon>Salvia</taxon>
        <taxon>Salvia subgen. Calosphace</taxon>
    </lineage>
</organism>
<gene>
    <name evidence="6" type="ORF">AAHA92_13626</name>
</gene>
<dbReference type="Proteomes" id="UP001567538">
    <property type="component" value="Unassembled WGS sequence"/>
</dbReference>
<evidence type="ECO:0000256" key="4">
    <source>
        <dbReference type="ARBA" id="ARBA00023242"/>
    </source>
</evidence>
<dbReference type="InterPro" id="IPR036638">
    <property type="entry name" value="HLH_DNA-bd_sf"/>
</dbReference>
<keyword evidence="2" id="KW-0805">Transcription regulation</keyword>
<evidence type="ECO:0000256" key="2">
    <source>
        <dbReference type="ARBA" id="ARBA00023015"/>
    </source>
</evidence>
<dbReference type="PROSITE" id="PS50888">
    <property type="entry name" value="BHLH"/>
    <property type="match status" value="1"/>
</dbReference>
<comment type="caution">
    <text evidence="6">The sequence shown here is derived from an EMBL/GenBank/DDBJ whole genome shotgun (WGS) entry which is preliminary data.</text>
</comment>
<dbReference type="GO" id="GO:0080090">
    <property type="term" value="P:regulation of primary metabolic process"/>
    <property type="evidence" value="ECO:0007669"/>
    <property type="project" value="UniProtKB-ARBA"/>
</dbReference>
<comment type="subcellular location">
    <subcellularLocation>
        <location evidence="1">Nucleus</location>
    </subcellularLocation>
</comment>
<dbReference type="InterPro" id="IPR011598">
    <property type="entry name" value="bHLH_dom"/>
</dbReference>
<dbReference type="SUPFAM" id="SSF47459">
    <property type="entry name" value="HLH, helix-loop-helix DNA-binding domain"/>
    <property type="match status" value="1"/>
</dbReference>
<dbReference type="PANTHER" id="PTHR31945">
    <property type="entry name" value="TRANSCRIPTION FACTOR SCREAM2-RELATED"/>
    <property type="match status" value="1"/>
</dbReference>
<reference evidence="6 7" key="1">
    <citation type="submission" date="2024-06" db="EMBL/GenBank/DDBJ databases">
        <title>A chromosome level genome sequence of Diviner's sage (Salvia divinorum).</title>
        <authorList>
            <person name="Ford S.A."/>
            <person name="Ro D.-K."/>
            <person name="Ness R.W."/>
            <person name="Phillips M.A."/>
        </authorList>
    </citation>
    <scope>NUCLEOTIDE SEQUENCE [LARGE SCALE GENOMIC DNA]</scope>
    <source>
        <strain evidence="6">SAF-2024a</strain>
        <tissue evidence="6">Leaf</tissue>
    </source>
</reference>
<sequence>MGASLEKGIEWLRPIVNNRPWDYCVIWKLGDDPSRFIEWAACCCSSGRRGDGVKIMGANLIDECKDSLIKHPIASNACRKLAHLPSAIPLYSGVHGDVVMSKRARWTTNRSSNADDEANGTQVLIPVTWGLIELFTSKHVPRDQKTIDYFSARFRGPLKQESVESSYQLNLPPWLHYPNLGCQMSQPTNYSSFEGSSTCSSLSNEHQSLQLGPDHRTLSEMSLEKSIKGTAELPRLRRRKCAYFALSNNGNEKVGAKTRQEMERGPFLSKNLMTERKRRKRIKDREYALRALVPNISKMDKVGTLVDAADYIKELEVCLRNYNQELEALEEEDCNEVIATAERPLLVSDCADKKGSANENTAIPVRKTQVGVEVFQLGAKDFLVKVISKQRRGAFSRLIGAIDCLGLEVADVNVSTLHGLVSNVLTVEAMRADLDPNTLKHSLVELVN</sequence>